<dbReference type="PANTHER" id="PTHR22845:SF5">
    <property type="entry name" value="APOPTOTIC PROTEASE-ACTIVATING FACTOR 1"/>
    <property type="match status" value="1"/>
</dbReference>
<evidence type="ECO:0008006" key="3">
    <source>
        <dbReference type="Google" id="ProtNLM"/>
    </source>
</evidence>
<organism evidence="1 2">
    <name type="scientific">Amycolatopsis thermalba</name>
    <dbReference type="NCBI Taxonomy" id="944492"/>
    <lineage>
        <taxon>Bacteria</taxon>
        <taxon>Bacillati</taxon>
        <taxon>Actinomycetota</taxon>
        <taxon>Actinomycetes</taxon>
        <taxon>Pseudonocardiales</taxon>
        <taxon>Pseudonocardiaceae</taxon>
        <taxon>Amycolatopsis</taxon>
    </lineage>
</organism>
<dbReference type="Gene3D" id="3.40.50.300">
    <property type="entry name" value="P-loop containing nucleotide triphosphate hydrolases"/>
    <property type="match status" value="1"/>
</dbReference>
<dbReference type="PANTHER" id="PTHR22845">
    <property type="entry name" value="APOPTOTIC PROTEASE-ACTIVATING FACTOR 1"/>
    <property type="match status" value="1"/>
</dbReference>
<protein>
    <recommendedName>
        <fullName evidence="3">NB-ARC domain-containing protein</fullName>
    </recommendedName>
</protein>
<dbReference type="EMBL" id="CP091196">
    <property type="protein sequence ID" value="UQS21804.1"/>
    <property type="molecule type" value="Genomic_DNA"/>
</dbReference>
<sequence length="673" mass="73380">MRNRFEGDAHNAVQVGNFTGTMQFGAARSEPRGYSLLPPLTAHYTNHEDPLKKLDAIFARRTGRPIVVIVKGPPGSGRTELAVRWVHRHTGDYPDGGPFFVRLGGGLSDSDQLLTGLRTLLLATGEFRAEDLPHSLEGLSALWRDWCRGRSIALVIDDAVLASQVRALMPDEGDSAVLITQARELGTLRVHTVPEEVDIEPMSAEASRELLARIAGERLVAAEPDAIDQLVEVCGGSTIALCVVGMMLADADTDEPAARLARRERVLHELSRDRELSVRAVLDAAYERMDELTQRVYGVLGAHPGSAAVSSRAVAAALGEADEDARDGLRGLIRARLVTRADEERVLMLGLVRDHARTKLSRPVMGALIEHYWAHAVSAARVVSPGRIWNRLLDDLRLFDDRATALTWLADEHPNLCATVDEAYRAGVLMRTAQLALALWVLHERGGYGQDMIEVNQRGVAAAEALRDPLLVSVLRTQLGFAHRQRGEYETAAEVLRSALDAAREAGSLEAEATALEGLGLVLLDESDPRAGDVLRENLDLAGRIADERRLALARMHLAKVLEPDEALALLDLARAYFAAHRDQGNVVKTDLWRGRKLCAAGRLAEARELLGGVTSVTGYHRERGEARLALADVARAEGADPVPDLREAERIFTRFGFPREAEMAAARLAGLS</sequence>
<proteinExistence type="predicted"/>
<dbReference type="SUPFAM" id="SSF48452">
    <property type="entry name" value="TPR-like"/>
    <property type="match status" value="1"/>
</dbReference>
<evidence type="ECO:0000313" key="2">
    <source>
        <dbReference type="Proteomes" id="UP000830158"/>
    </source>
</evidence>
<dbReference type="SUPFAM" id="SSF52540">
    <property type="entry name" value="P-loop containing nucleoside triphosphate hydrolases"/>
    <property type="match status" value="1"/>
</dbReference>
<name>A0ABY4NMR6_9PSEU</name>
<accession>A0ABY4NMR6</accession>
<evidence type="ECO:0000313" key="1">
    <source>
        <dbReference type="EMBL" id="UQS21804.1"/>
    </source>
</evidence>
<dbReference type="Gene3D" id="1.25.40.10">
    <property type="entry name" value="Tetratricopeptide repeat domain"/>
    <property type="match status" value="1"/>
</dbReference>
<reference evidence="1" key="1">
    <citation type="submission" date="2022-01" db="EMBL/GenBank/DDBJ databases">
        <title>PSI-footprinting approach for the identification of protein synthesis inhibitor producers.</title>
        <authorList>
            <person name="Handel F."/>
            <person name="Kulik A."/>
            <person name="Wex K.W."/>
            <person name="Berscheid A."/>
            <person name="Saur J.S."/>
            <person name="Winkler A."/>
            <person name="Wibberg D."/>
            <person name="Kalinowski J."/>
            <person name="Broetz-Oesterhelt H."/>
            <person name="Mast Y."/>
        </authorList>
    </citation>
    <scope>NUCLEOTIDE SEQUENCE</scope>
    <source>
        <strain evidence="1">KNN 49.3e</strain>
    </source>
</reference>
<dbReference type="RefSeq" id="WP_162831025.1">
    <property type="nucleotide sequence ID" value="NZ_CP091196.1"/>
</dbReference>
<dbReference type="InterPro" id="IPR011990">
    <property type="entry name" value="TPR-like_helical_dom_sf"/>
</dbReference>
<dbReference type="Proteomes" id="UP000830158">
    <property type="component" value="Chromosome"/>
</dbReference>
<keyword evidence="2" id="KW-1185">Reference proteome</keyword>
<dbReference type="InterPro" id="IPR027417">
    <property type="entry name" value="P-loop_NTPase"/>
</dbReference>
<gene>
    <name evidence="1" type="ORF">L1857_02690</name>
</gene>